<accession>A0ABR2K236</accession>
<evidence type="ECO:0000313" key="1">
    <source>
        <dbReference type="EMBL" id="KAK8884953.1"/>
    </source>
</evidence>
<comment type="caution">
    <text evidence="1">The sequence shown here is derived from an EMBL/GenBank/DDBJ whole genome shotgun (WGS) entry which is preliminary data.</text>
</comment>
<proteinExistence type="predicted"/>
<name>A0ABR2K236_9EUKA</name>
<keyword evidence="2" id="KW-1185">Reference proteome</keyword>
<reference evidence="1 2" key="1">
    <citation type="submission" date="2024-04" db="EMBL/GenBank/DDBJ databases">
        <title>Tritrichomonas musculus Genome.</title>
        <authorList>
            <person name="Alves-Ferreira E."/>
            <person name="Grigg M."/>
            <person name="Lorenzi H."/>
            <person name="Galac M."/>
        </authorList>
    </citation>
    <scope>NUCLEOTIDE SEQUENCE [LARGE SCALE GENOMIC DNA]</scope>
    <source>
        <strain evidence="1 2">EAF2021</strain>
    </source>
</reference>
<evidence type="ECO:0000313" key="2">
    <source>
        <dbReference type="Proteomes" id="UP001470230"/>
    </source>
</evidence>
<organism evidence="1 2">
    <name type="scientific">Tritrichomonas musculus</name>
    <dbReference type="NCBI Taxonomy" id="1915356"/>
    <lineage>
        <taxon>Eukaryota</taxon>
        <taxon>Metamonada</taxon>
        <taxon>Parabasalia</taxon>
        <taxon>Tritrichomonadida</taxon>
        <taxon>Tritrichomonadidae</taxon>
        <taxon>Tritrichomonas</taxon>
    </lineage>
</organism>
<protein>
    <submittedName>
        <fullName evidence="1">Uncharacterized protein</fullName>
    </submittedName>
</protein>
<gene>
    <name evidence="1" type="ORF">M9Y10_044076</name>
</gene>
<dbReference type="Proteomes" id="UP001470230">
    <property type="component" value="Unassembled WGS sequence"/>
</dbReference>
<sequence length="386" mass="44558">MIQEPGIITPPIDDHIECPYKWVKSFVQNSIENAVLKGDLISFFNMFSERLQKEIPYIVLGRLLAQVIQLCGNFVSISQISEPLLYVPGTDIWLVNLELKTKNDSSFVFQICIDGNKKISSFSFSRIYEYVPPNYIKPELFEREKINEDPLMLLSKPINSSLNSQAKESQYPCVLFIHTQFEDGIDLRSGLNRPGLDFEYLPSNKIGLIRSQYTDQMFHHDIINGTIVKYNDPVLICTTKMIEIALSRNDISHIFLILHSFASLSINSIVKKFQGIIQGIILINPLWKTNQNIYINSMKQENVPNDIPILLLGGGYSQNDFKEDYKIWEAALKKNGNECEFYDHCDMFLFESPNEPLPNEYSFYEKHVSDVPLRRIAQWIRSHLNS</sequence>
<dbReference type="EMBL" id="JAPFFF010000008">
    <property type="protein sequence ID" value="KAK8884953.1"/>
    <property type="molecule type" value="Genomic_DNA"/>
</dbReference>
<dbReference type="InterPro" id="IPR029058">
    <property type="entry name" value="AB_hydrolase_fold"/>
</dbReference>
<dbReference type="SUPFAM" id="SSF53474">
    <property type="entry name" value="alpha/beta-Hydrolases"/>
    <property type="match status" value="1"/>
</dbReference>